<gene>
    <name evidence="3" type="ORF">SAMN04515678_113114</name>
</gene>
<reference evidence="3 4" key="1">
    <citation type="submission" date="2016-10" db="EMBL/GenBank/DDBJ databases">
        <authorList>
            <person name="Varghese N."/>
            <person name="Submissions S."/>
        </authorList>
    </citation>
    <scope>NUCLEOTIDE SEQUENCE [LARGE SCALE GENOMIC DNA]</scope>
    <source>
        <strain evidence="4">YIM D21,KCTC 23444,ACCC 10710</strain>
    </source>
</reference>
<evidence type="ECO:0000256" key="1">
    <source>
        <dbReference type="SAM" id="Phobius"/>
    </source>
</evidence>
<feature type="transmembrane region" description="Helical" evidence="1">
    <location>
        <begin position="84"/>
        <end position="117"/>
    </location>
</feature>
<dbReference type="EMBL" id="FOMS01000013">
    <property type="protein sequence ID" value="SFE67603.1"/>
    <property type="molecule type" value="Genomic_DNA"/>
</dbReference>
<keyword evidence="1" id="KW-0472">Membrane</keyword>
<dbReference type="RefSeq" id="WP_149757742.1">
    <property type="nucleotide sequence ID" value="NZ_FOMS01000013.1"/>
</dbReference>
<accession>A0A1I2CIG4</accession>
<proteinExistence type="predicted"/>
<dbReference type="InterPro" id="IPR009936">
    <property type="entry name" value="DUF1468"/>
</dbReference>
<feature type="transmembrane region" description="Helical" evidence="1">
    <location>
        <begin position="12"/>
        <end position="30"/>
    </location>
</feature>
<name>A0A1I2CIG4_9RHOB</name>
<evidence type="ECO:0000259" key="2">
    <source>
        <dbReference type="Pfam" id="PF07331"/>
    </source>
</evidence>
<feature type="domain" description="DUF1468" evidence="2">
    <location>
        <begin position="13"/>
        <end position="153"/>
    </location>
</feature>
<keyword evidence="1" id="KW-1133">Transmembrane helix</keyword>
<dbReference type="OrthoDB" id="7347787at2"/>
<keyword evidence="4" id="KW-1185">Reference proteome</keyword>
<organism evidence="3 4">
    <name type="scientific">Roseivivax sediminis</name>
    <dbReference type="NCBI Taxonomy" id="936889"/>
    <lineage>
        <taxon>Bacteria</taxon>
        <taxon>Pseudomonadati</taxon>
        <taxon>Pseudomonadota</taxon>
        <taxon>Alphaproteobacteria</taxon>
        <taxon>Rhodobacterales</taxon>
        <taxon>Roseobacteraceae</taxon>
        <taxon>Roseivivax</taxon>
    </lineage>
</organism>
<feature type="transmembrane region" description="Helical" evidence="1">
    <location>
        <begin position="129"/>
        <end position="150"/>
    </location>
</feature>
<keyword evidence="1" id="KW-0812">Transmembrane</keyword>
<sequence length="160" mass="17034">MNLNGRFARGGIVFPLVLIVVTTIYLAAAFDIRTQFSAAGDIGPRTIPVLAAVLMYAALLIVLVQEVRNPPEPEGDADGGSLLRPVLVVVATGAYIALFRTLGYSLSTLLFVAALFLTFGFETRRPVRFALYAVAVTAVFYGLFAVIFGVRLPTLAGGPI</sequence>
<dbReference type="AlphaFoldDB" id="A0A1I2CIG4"/>
<protein>
    <submittedName>
        <fullName evidence="3">Tripartite tricarboxylate transporter TctB family protein</fullName>
    </submittedName>
</protein>
<evidence type="ECO:0000313" key="3">
    <source>
        <dbReference type="EMBL" id="SFE67603.1"/>
    </source>
</evidence>
<feature type="transmembrane region" description="Helical" evidence="1">
    <location>
        <begin position="42"/>
        <end position="64"/>
    </location>
</feature>
<dbReference type="Pfam" id="PF07331">
    <property type="entry name" value="TctB"/>
    <property type="match status" value="1"/>
</dbReference>
<evidence type="ECO:0000313" key="4">
    <source>
        <dbReference type="Proteomes" id="UP000325289"/>
    </source>
</evidence>
<dbReference type="Proteomes" id="UP000325289">
    <property type="component" value="Unassembled WGS sequence"/>
</dbReference>